<proteinExistence type="predicted"/>
<dbReference type="EMBL" id="JAMCCK010000060">
    <property type="protein sequence ID" value="MCL3998310.1"/>
    <property type="molecule type" value="Genomic_DNA"/>
</dbReference>
<accession>A0ABT0P3I3</accession>
<comment type="caution">
    <text evidence="2">The sequence shown here is derived from an EMBL/GenBank/DDBJ whole genome shotgun (WGS) entry which is preliminary data.</text>
</comment>
<reference evidence="2 3" key="1">
    <citation type="submission" date="2022-05" db="EMBL/GenBank/DDBJ databases">
        <title>Genome Resource of Streptomyces lavenduligriseus GA1-1, a Strain with Broad-Spectrum Antifungal Activity against Phytopathogenic Fungi.</title>
        <authorList>
            <person name="Qi D."/>
        </authorList>
    </citation>
    <scope>NUCLEOTIDE SEQUENCE [LARGE SCALE GENOMIC DNA]</scope>
    <source>
        <strain evidence="2 3">GA1-1</strain>
    </source>
</reference>
<organism evidence="2 3">
    <name type="scientific">Streptomyces lavenduligriseus</name>
    <dbReference type="NCBI Taxonomy" id="67315"/>
    <lineage>
        <taxon>Bacteria</taxon>
        <taxon>Bacillati</taxon>
        <taxon>Actinomycetota</taxon>
        <taxon>Actinomycetes</taxon>
        <taxon>Kitasatosporales</taxon>
        <taxon>Streptomycetaceae</taxon>
        <taxon>Streptomyces</taxon>
    </lineage>
</organism>
<keyword evidence="3" id="KW-1185">Reference proteome</keyword>
<protein>
    <recommendedName>
        <fullName evidence="4">DUF222 domain-containing protein</fullName>
    </recommendedName>
</protein>
<name>A0ABT0P3I3_9ACTN</name>
<sequence>MTATEAALEDAWLQQLLDRDREDLVGSEHGTAEVAERERTAQPLAATDGVCTRVHLDAVAAEINSRPSKTLGRDTPAERLSAVGGVTRVASPPTT</sequence>
<evidence type="ECO:0008006" key="4">
    <source>
        <dbReference type="Google" id="ProtNLM"/>
    </source>
</evidence>
<dbReference type="RefSeq" id="WP_249493001.1">
    <property type="nucleotide sequence ID" value="NZ_JAMCCK010000060.1"/>
</dbReference>
<dbReference type="Proteomes" id="UP001202052">
    <property type="component" value="Unassembled WGS sequence"/>
</dbReference>
<evidence type="ECO:0000313" key="3">
    <source>
        <dbReference type="Proteomes" id="UP001202052"/>
    </source>
</evidence>
<evidence type="ECO:0000256" key="1">
    <source>
        <dbReference type="SAM" id="MobiDB-lite"/>
    </source>
</evidence>
<feature type="region of interest" description="Disordered" evidence="1">
    <location>
        <begin position="67"/>
        <end position="95"/>
    </location>
</feature>
<feature type="region of interest" description="Disordered" evidence="1">
    <location>
        <begin position="21"/>
        <end position="40"/>
    </location>
</feature>
<evidence type="ECO:0000313" key="2">
    <source>
        <dbReference type="EMBL" id="MCL3998310.1"/>
    </source>
</evidence>
<gene>
    <name evidence="2" type="ORF">M4438_33230</name>
</gene>